<comment type="caution">
    <text evidence="2">The sequence shown here is derived from an EMBL/GenBank/DDBJ whole genome shotgun (WGS) entry which is preliminary data.</text>
</comment>
<organism evidence="2 3">
    <name type="scientific">Xenotaenia resolanae</name>
    <dbReference type="NCBI Taxonomy" id="208358"/>
    <lineage>
        <taxon>Eukaryota</taxon>
        <taxon>Metazoa</taxon>
        <taxon>Chordata</taxon>
        <taxon>Craniata</taxon>
        <taxon>Vertebrata</taxon>
        <taxon>Euteleostomi</taxon>
        <taxon>Actinopterygii</taxon>
        <taxon>Neopterygii</taxon>
        <taxon>Teleostei</taxon>
        <taxon>Neoteleostei</taxon>
        <taxon>Acanthomorphata</taxon>
        <taxon>Ovalentaria</taxon>
        <taxon>Atherinomorphae</taxon>
        <taxon>Cyprinodontiformes</taxon>
        <taxon>Goodeidae</taxon>
        <taxon>Xenotaenia</taxon>
    </lineage>
</organism>
<dbReference type="EMBL" id="JAHRIM010015079">
    <property type="protein sequence ID" value="MEQ2261778.1"/>
    <property type="molecule type" value="Genomic_DNA"/>
</dbReference>
<accession>A0ABV0VZJ8</accession>
<reference evidence="2 3" key="1">
    <citation type="submission" date="2021-06" db="EMBL/GenBank/DDBJ databases">
        <authorList>
            <person name="Palmer J.M."/>
        </authorList>
    </citation>
    <scope>NUCLEOTIDE SEQUENCE [LARGE SCALE GENOMIC DNA]</scope>
    <source>
        <strain evidence="2 3">XR_2019</strain>
        <tissue evidence="2">Muscle</tissue>
    </source>
</reference>
<feature type="region of interest" description="Disordered" evidence="1">
    <location>
        <begin position="26"/>
        <end position="65"/>
    </location>
</feature>
<keyword evidence="3" id="KW-1185">Reference proteome</keyword>
<proteinExistence type="predicted"/>
<name>A0ABV0VZJ8_9TELE</name>
<evidence type="ECO:0000256" key="1">
    <source>
        <dbReference type="SAM" id="MobiDB-lite"/>
    </source>
</evidence>
<gene>
    <name evidence="2" type="ORF">XENORESO_015634</name>
</gene>
<evidence type="ECO:0000313" key="3">
    <source>
        <dbReference type="Proteomes" id="UP001444071"/>
    </source>
</evidence>
<evidence type="ECO:0000313" key="2">
    <source>
        <dbReference type="EMBL" id="MEQ2261778.1"/>
    </source>
</evidence>
<sequence length="123" mass="13686">MRHKTGPPQLSDGLLAEVMSAIPPQHFSPPLSLPPMHSPLHSPVDTISHGWQQLPAADGSPSPPVLQKESVSSLFLMHPDFIDKFEILIAWSPPEVPRSPYYSEFLEDEVLSLCVYDTNLDFL</sequence>
<dbReference type="Proteomes" id="UP001444071">
    <property type="component" value="Unassembled WGS sequence"/>
</dbReference>
<protein>
    <submittedName>
        <fullName evidence="2">Uncharacterized protein</fullName>
    </submittedName>
</protein>